<evidence type="ECO:0000259" key="8">
    <source>
        <dbReference type="PROSITE" id="PS50157"/>
    </source>
</evidence>
<dbReference type="AlphaFoldDB" id="A0A2I2FLB4"/>
<evidence type="ECO:0000256" key="7">
    <source>
        <dbReference type="PROSITE-ProRule" id="PRU00042"/>
    </source>
</evidence>
<dbReference type="STRING" id="41067.A0A2I2FLB4"/>
<organism evidence="9 10">
    <name type="scientific">Aspergillus candidus</name>
    <dbReference type="NCBI Taxonomy" id="41067"/>
    <lineage>
        <taxon>Eukaryota</taxon>
        <taxon>Fungi</taxon>
        <taxon>Dikarya</taxon>
        <taxon>Ascomycota</taxon>
        <taxon>Pezizomycotina</taxon>
        <taxon>Eurotiomycetes</taxon>
        <taxon>Eurotiomycetidae</taxon>
        <taxon>Eurotiales</taxon>
        <taxon>Aspergillaceae</taxon>
        <taxon>Aspergillus</taxon>
        <taxon>Aspergillus subgen. Circumdati</taxon>
    </lineage>
</organism>
<dbReference type="PROSITE" id="PS00028">
    <property type="entry name" value="ZINC_FINGER_C2H2_1"/>
    <property type="match status" value="1"/>
</dbReference>
<evidence type="ECO:0000256" key="3">
    <source>
        <dbReference type="ARBA" id="ARBA00022737"/>
    </source>
</evidence>
<keyword evidence="4 7" id="KW-0863">Zinc-finger</keyword>
<sequence>MAANLTATSPGIPPEFLETHAEPLGTWEHYCNGPYPYPEFYSNGVGESQPQFANFSPPTAYETAEFNASYPQHAGIAGVGERHEDVEGKGTGGQIPITTAPGCGYTFEEAEMPSYEHIRASSEDGKFHCLHDDRHDHPVAYEKRYQLRKHMRVHVRPVKCSWCEETGANQADIRRHAELYHKERALERWILIGPFPCDLCGTEFTRKDNLQKHVRIQHGLPGRAPAAR</sequence>
<dbReference type="SUPFAM" id="SSF57667">
    <property type="entry name" value="beta-beta-alpha zinc fingers"/>
    <property type="match status" value="1"/>
</dbReference>
<keyword evidence="2" id="KW-0479">Metal-binding</keyword>
<dbReference type="InterPro" id="IPR013087">
    <property type="entry name" value="Znf_C2H2_type"/>
</dbReference>
<evidence type="ECO:0000256" key="6">
    <source>
        <dbReference type="ARBA" id="ARBA00023242"/>
    </source>
</evidence>
<keyword evidence="6" id="KW-0539">Nucleus</keyword>
<dbReference type="Pfam" id="PF00096">
    <property type="entry name" value="zf-C2H2"/>
    <property type="match status" value="1"/>
</dbReference>
<dbReference type="SMART" id="SM00355">
    <property type="entry name" value="ZnF_C2H2"/>
    <property type="match status" value="2"/>
</dbReference>
<evidence type="ECO:0000256" key="5">
    <source>
        <dbReference type="ARBA" id="ARBA00022833"/>
    </source>
</evidence>
<gene>
    <name evidence="9" type="ORF">BDW47DRAFT_122952</name>
</gene>
<accession>A0A2I2FLB4</accession>
<dbReference type="RefSeq" id="XP_024675415.1">
    <property type="nucleotide sequence ID" value="XM_024815951.1"/>
</dbReference>
<comment type="subcellular location">
    <subcellularLocation>
        <location evidence="1">Nucleus</location>
    </subcellularLocation>
</comment>
<evidence type="ECO:0000313" key="9">
    <source>
        <dbReference type="EMBL" id="PLB41403.1"/>
    </source>
</evidence>
<keyword evidence="5" id="KW-0862">Zinc</keyword>
<feature type="domain" description="C2H2-type" evidence="8">
    <location>
        <begin position="195"/>
        <end position="218"/>
    </location>
</feature>
<dbReference type="InterPro" id="IPR036236">
    <property type="entry name" value="Znf_C2H2_sf"/>
</dbReference>
<dbReference type="PANTHER" id="PTHR24394:SF29">
    <property type="entry name" value="MYONEURIN"/>
    <property type="match status" value="1"/>
</dbReference>
<dbReference type="GO" id="GO:0005634">
    <property type="term" value="C:nucleus"/>
    <property type="evidence" value="ECO:0007669"/>
    <property type="project" value="UniProtKB-SubCell"/>
</dbReference>
<reference evidence="9 10" key="1">
    <citation type="submission" date="2017-12" db="EMBL/GenBank/DDBJ databases">
        <authorList>
            <consortium name="DOE Joint Genome Institute"/>
            <person name="Haridas S."/>
            <person name="Kjaerbolling I."/>
            <person name="Vesth T.C."/>
            <person name="Frisvad J.C."/>
            <person name="Nybo J.L."/>
            <person name="Theobald S."/>
            <person name="Kuo A."/>
            <person name="Bowyer P."/>
            <person name="Matsuda Y."/>
            <person name="Mondo S."/>
            <person name="Lyhne E.K."/>
            <person name="Kogle M.E."/>
            <person name="Clum A."/>
            <person name="Lipzen A."/>
            <person name="Salamov A."/>
            <person name="Ngan C.Y."/>
            <person name="Daum C."/>
            <person name="Chiniquy J."/>
            <person name="Barry K."/>
            <person name="LaButti K."/>
            <person name="Simmons B.A."/>
            <person name="Magnuson J.K."/>
            <person name="Mortensen U.H."/>
            <person name="Larsen T.O."/>
            <person name="Grigoriev I.V."/>
            <person name="Baker S.E."/>
            <person name="Andersen M.R."/>
            <person name="Nordberg H.P."/>
            <person name="Cantor M.N."/>
            <person name="Hua S.X."/>
        </authorList>
    </citation>
    <scope>NUCLEOTIDE SEQUENCE [LARGE SCALE GENOMIC DNA]</scope>
    <source>
        <strain evidence="9 10">CBS 102.13</strain>
    </source>
</reference>
<dbReference type="PANTHER" id="PTHR24394">
    <property type="entry name" value="ZINC FINGER PROTEIN"/>
    <property type="match status" value="1"/>
</dbReference>
<dbReference type="PROSITE" id="PS50157">
    <property type="entry name" value="ZINC_FINGER_C2H2_2"/>
    <property type="match status" value="1"/>
</dbReference>
<keyword evidence="10" id="KW-1185">Reference proteome</keyword>
<evidence type="ECO:0000313" key="10">
    <source>
        <dbReference type="Proteomes" id="UP000234585"/>
    </source>
</evidence>
<dbReference type="EMBL" id="KZ559121">
    <property type="protein sequence ID" value="PLB41403.1"/>
    <property type="molecule type" value="Genomic_DNA"/>
</dbReference>
<proteinExistence type="predicted"/>
<dbReference type="FunFam" id="3.30.160.60:FF:000100">
    <property type="entry name" value="Zinc finger 45-like"/>
    <property type="match status" value="1"/>
</dbReference>
<dbReference type="GO" id="GO:0008270">
    <property type="term" value="F:zinc ion binding"/>
    <property type="evidence" value="ECO:0007669"/>
    <property type="project" value="UniProtKB-KW"/>
</dbReference>
<evidence type="ECO:0000256" key="4">
    <source>
        <dbReference type="ARBA" id="ARBA00022771"/>
    </source>
</evidence>
<dbReference type="Gene3D" id="3.30.160.60">
    <property type="entry name" value="Classic Zinc Finger"/>
    <property type="match status" value="2"/>
</dbReference>
<dbReference type="GO" id="GO:0000981">
    <property type="term" value="F:DNA-binding transcription factor activity, RNA polymerase II-specific"/>
    <property type="evidence" value="ECO:0007669"/>
    <property type="project" value="TreeGrafter"/>
</dbReference>
<dbReference type="OrthoDB" id="654211at2759"/>
<protein>
    <recommendedName>
        <fullName evidence="8">C2H2-type domain-containing protein</fullName>
    </recommendedName>
</protein>
<dbReference type="Proteomes" id="UP000234585">
    <property type="component" value="Unassembled WGS sequence"/>
</dbReference>
<name>A0A2I2FLB4_ASPCN</name>
<keyword evidence="3" id="KW-0677">Repeat</keyword>
<evidence type="ECO:0000256" key="1">
    <source>
        <dbReference type="ARBA" id="ARBA00004123"/>
    </source>
</evidence>
<dbReference type="GeneID" id="36523111"/>
<evidence type="ECO:0000256" key="2">
    <source>
        <dbReference type="ARBA" id="ARBA00022723"/>
    </source>
</evidence>